<dbReference type="GO" id="GO:0046872">
    <property type="term" value="F:metal ion binding"/>
    <property type="evidence" value="ECO:0007669"/>
    <property type="project" value="UniProtKB-KW"/>
</dbReference>
<keyword evidence="8 9" id="KW-0546">Nucleotide metabolism</keyword>
<dbReference type="FunFam" id="1.10.150.340:FF:000001">
    <property type="entry name" value="Cytosolic 5-nucleotidase 3-like"/>
    <property type="match status" value="1"/>
</dbReference>
<evidence type="ECO:0000256" key="6">
    <source>
        <dbReference type="ARBA" id="ARBA00022801"/>
    </source>
</evidence>
<keyword evidence="9" id="KW-0963">Cytoplasm</keyword>
<gene>
    <name evidence="10" type="ORF">ACJMK2_014079</name>
</gene>
<comment type="catalytic activity">
    <reaction evidence="1 9">
        <text>a ribonucleoside 5'-phosphate + H2O = a ribonucleoside + phosphate</text>
        <dbReference type="Rhea" id="RHEA:12484"/>
        <dbReference type="ChEBI" id="CHEBI:15377"/>
        <dbReference type="ChEBI" id="CHEBI:18254"/>
        <dbReference type="ChEBI" id="CHEBI:43474"/>
        <dbReference type="ChEBI" id="CHEBI:58043"/>
        <dbReference type="EC" id="3.1.3.5"/>
    </reaction>
</comment>
<evidence type="ECO:0000313" key="11">
    <source>
        <dbReference type="Proteomes" id="UP001634394"/>
    </source>
</evidence>
<evidence type="ECO:0000256" key="8">
    <source>
        <dbReference type="ARBA" id="ARBA00023080"/>
    </source>
</evidence>
<dbReference type="Pfam" id="PF05822">
    <property type="entry name" value="UMPH-1"/>
    <property type="match status" value="1"/>
</dbReference>
<dbReference type="Gene3D" id="1.10.150.340">
    <property type="entry name" value="Pyrimidine 5'-nucleotidase (UMPH-1), N-terminal domain"/>
    <property type="match status" value="1"/>
</dbReference>
<dbReference type="SUPFAM" id="SSF56784">
    <property type="entry name" value="HAD-like"/>
    <property type="match status" value="1"/>
</dbReference>
<comment type="caution">
    <text evidence="10">The sequence shown here is derived from an EMBL/GenBank/DDBJ whole genome shotgun (WGS) entry which is preliminary data.</text>
</comment>
<dbReference type="GO" id="GO:0000166">
    <property type="term" value="F:nucleotide binding"/>
    <property type="evidence" value="ECO:0007669"/>
    <property type="project" value="UniProtKB-KW"/>
</dbReference>
<keyword evidence="4" id="KW-0479">Metal-binding</keyword>
<dbReference type="GO" id="GO:0005737">
    <property type="term" value="C:cytoplasm"/>
    <property type="evidence" value="ECO:0007669"/>
    <property type="project" value="UniProtKB-SubCell"/>
</dbReference>
<proteinExistence type="inferred from homology"/>
<organism evidence="10 11">
    <name type="scientific">Sinanodonta woodiana</name>
    <name type="common">Chinese pond mussel</name>
    <name type="synonym">Anodonta woodiana</name>
    <dbReference type="NCBI Taxonomy" id="1069815"/>
    <lineage>
        <taxon>Eukaryota</taxon>
        <taxon>Metazoa</taxon>
        <taxon>Spiralia</taxon>
        <taxon>Lophotrochozoa</taxon>
        <taxon>Mollusca</taxon>
        <taxon>Bivalvia</taxon>
        <taxon>Autobranchia</taxon>
        <taxon>Heteroconchia</taxon>
        <taxon>Palaeoheterodonta</taxon>
        <taxon>Unionida</taxon>
        <taxon>Unionoidea</taxon>
        <taxon>Unionidae</taxon>
        <taxon>Unioninae</taxon>
        <taxon>Sinanodonta</taxon>
    </lineage>
</organism>
<dbReference type="FunFam" id="3.40.50.1000:FF:000032">
    <property type="entry name" value="Cytosolic 5-nucleotidase 3-like"/>
    <property type="match status" value="1"/>
</dbReference>
<dbReference type="GO" id="GO:0009117">
    <property type="term" value="P:nucleotide metabolic process"/>
    <property type="evidence" value="ECO:0007669"/>
    <property type="project" value="UniProtKB-KW"/>
</dbReference>
<accession>A0ABD3UZH8</accession>
<dbReference type="SFLD" id="SFLDS00003">
    <property type="entry name" value="Haloacid_Dehalogenase"/>
    <property type="match status" value="1"/>
</dbReference>
<evidence type="ECO:0000256" key="9">
    <source>
        <dbReference type="RuleBase" id="RU361276"/>
    </source>
</evidence>
<dbReference type="SFLD" id="SFLDG01128">
    <property type="entry name" value="C1.4:_5'-Nucleotidase_Like"/>
    <property type="match status" value="1"/>
</dbReference>
<dbReference type="NCBIfam" id="TIGR01544">
    <property type="entry name" value="HAD-SF-IE"/>
    <property type="match status" value="1"/>
</dbReference>
<evidence type="ECO:0000313" key="10">
    <source>
        <dbReference type="EMBL" id="KAL3854840.1"/>
    </source>
</evidence>
<dbReference type="Gene3D" id="3.40.50.1000">
    <property type="entry name" value="HAD superfamily/HAD-like"/>
    <property type="match status" value="1"/>
</dbReference>
<dbReference type="AlphaFoldDB" id="A0ABD3UZH8"/>
<evidence type="ECO:0000256" key="7">
    <source>
        <dbReference type="ARBA" id="ARBA00022842"/>
    </source>
</evidence>
<evidence type="ECO:0000256" key="4">
    <source>
        <dbReference type="ARBA" id="ARBA00022723"/>
    </source>
</evidence>
<comment type="similarity">
    <text evidence="2 9">Belongs to the pyrimidine 5'-nucleotidase family.</text>
</comment>
<evidence type="ECO:0000256" key="2">
    <source>
        <dbReference type="ARBA" id="ARBA00008389"/>
    </source>
</evidence>
<keyword evidence="7" id="KW-0460">Magnesium</keyword>
<dbReference type="InterPro" id="IPR006434">
    <property type="entry name" value="Pyrimidine_nucleotidase_eu"/>
</dbReference>
<sequence length="300" mass="34488">MHHFIQLTDLIEELKACHIHIGDLEHVDAVLQNIISDGPDKLQVVADFDRTLSKYTHRGQICATCHNVLEEGGVLPDFYKEKALKLRDKYFSIETDPEMTIEEKTPYMIEWWTEAHDLLNMCHITKEAVQKMVANSTAKLRDGCKWLFDECHRASIPLLIFSAGVGDVIEEIIHQQSTLYDNMHIVSNYMNFDKEGKMVGFKNDIIHVFNKNENAIHKSDYFENLKDRVNIILIGDSLGDLQMADGAEHMKNKLKIGFLNTKVDETLELYKKKFDIVIVQDESLDLLNAVIRKVIQSKGQ</sequence>
<dbReference type="GO" id="GO:0008253">
    <property type="term" value="F:5'-nucleotidase activity"/>
    <property type="evidence" value="ECO:0007669"/>
    <property type="project" value="UniProtKB-EC"/>
</dbReference>
<evidence type="ECO:0000256" key="1">
    <source>
        <dbReference type="ARBA" id="ARBA00000815"/>
    </source>
</evidence>
<dbReference type="InterPro" id="IPR036412">
    <property type="entry name" value="HAD-like_sf"/>
</dbReference>
<dbReference type="PANTHER" id="PTHR13045">
    <property type="entry name" value="5'-NUCLEOTIDASE"/>
    <property type="match status" value="1"/>
</dbReference>
<dbReference type="PANTHER" id="PTHR13045:SF0">
    <property type="entry name" value="7-METHYLGUANOSINE PHOSPHATE-SPECIFIC 5'-NUCLEOTIDASE"/>
    <property type="match status" value="1"/>
</dbReference>
<name>A0ABD3UZH8_SINWO</name>
<protein>
    <recommendedName>
        <fullName evidence="3 9">5'-nucleotidase</fullName>
        <ecNumber evidence="3 9">3.1.3.5</ecNumber>
    </recommendedName>
</protein>
<evidence type="ECO:0000256" key="5">
    <source>
        <dbReference type="ARBA" id="ARBA00022741"/>
    </source>
</evidence>
<keyword evidence="11" id="KW-1185">Reference proteome</keyword>
<reference evidence="10 11" key="1">
    <citation type="submission" date="2024-11" db="EMBL/GenBank/DDBJ databases">
        <title>Chromosome-level genome assembly of the freshwater bivalve Anodonta woodiana.</title>
        <authorList>
            <person name="Chen X."/>
        </authorList>
    </citation>
    <scope>NUCLEOTIDE SEQUENCE [LARGE SCALE GENOMIC DNA]</scope>
    <source>
        <strain evidence="10">MN2024</strain>
        <tissue evidence="10">Gills</tissue>
    </source>
</reference>
<dbReference type="EMBL" id="JBJQND010000014">
    <property type="protein sequence ID" value="KAL3854840.1"/>
    <property type="molecule type" value="Genomic_DNA"/>
</dbReference>
<dbReference type="InterPro" id="IPR023214">
    <property type="entry name" value="HAD_sf"/>
</dbReference>
<dbReference type="Proteomes" id="UP001634394">
    <property type="component" value="Unassembled WGS sequence"/>
</dbReference>
<evidence type="ECO:0000256" key="3">
    <source>
        <dbReference type="ARBA" id="ARBA00012643"/>
    </source>
</evidence>
<comment type="subcellular location">
    <subcellularLocation>
        <location evidence="9">Cytoplasm</location>
    </subcellularLocation>
</comment>
<keyword evidence="6 9" id="KW-0378">Hydrolase</keyword>
<dbReference type="EC" id="3.1.3.5" evidence="3 9"/>
<keyword evidence="5 9" id="KW-0547">Nucleotide-binding</keyword>